<evidence type="ECO:0000256" key="1">
    <source>
        <dbReference type="SAM" id="MobiDB-lite"/>
    </source>
</evidence>
<keyword evidence="3" id="KW-1185">Reference proteome</keyword>
<dbReference type="Proteomes" id="UP000288079">
    <property type="component" value="Unassembled WGS sequence"/>
</dbReference>
<feature type="compositionally biased region" description="Polar residues" evidence="1">
    <location>
        <begin position="33"/>
        <end position="46"/>
    </location>
</feature>
<accession>A0A401LQ24</accession>
<proteinExistence type="predicted"/>
<dbReference type="AlphaFoldDB" id="A0A401LQ24"/>
<evidence type="ECO:0000313" key="3">
    <source>
        <dbReference type="Proteomes" id="UP000288079"/>
    </source>
</evidence>
<dbReference type="EMBL" id="BHWB01000001">
    <property type="protein sequence ID" value="GCB33583.1"/>
    <property type="molecule type" value="Genomic_DNA"/>
</dbReference>
<name>A0A401LQ24_9BACE</name>
<comment type="caution">
    <text evidence="2">The sequence shown here is derived from an EMBL/GenBank/DDBJ whole genome shotgun (WGS) entry which is preliminary data.</text>
</comment>
<evidence type="ECO:0000313" key="2">
    <source>
        <dbReference type="EMBL" id="GCB33583.1"/>
    </source>
</evidence>
<reference evidence="2 3" key="1">
    <citation type="submission" date="2018-10" db="EMBL/GenBank/DDBJ databases">
        <title>Draft Genome Sequence of Bacteroides sp. KCTC 15687.</title>
        <authorList>
            <person name="Yu S.Y."/>
            <person name="Kim J.S."/>
            <person name="Oh B.S."/>
            <person name="Park S.H."/>
            <person name="Kang S.W."/>
            <person name="Park J.E."/>
            <person name="Choi S.H."/>
            <person name="Han K.I."/>
            <person name="Lee K.C."/>
            <person name="Eom M.K."/>
            <person name="Suh M.K."/>
            <person name="Lee D.H."/>
            <person name="Yoon H."/>
            <person name="Kim B."/>
            <person name="Yang S.J."/>
            <person name="Lee J.S."/>
            <person name="Lee J.H."/>
        </authorList>
    </citation>
    <scope>NUCLEOTIDE SEQUENCE [LARGE SCALE GENOMIC DNA]</scope>
    <source>
        <strain evidence="2 3">KCTC 15687</strain>
    </source>
</reference>
<protein>
    <submittedName>
        <fullName evidence="2">Uncharacterized protein</fullName>
    </submittedName>
</protein>
<organism evidence="2 3">
    <name type="scientific">Bacteroides faecalis</name>
    <dbReference type="NCBI Taxonomy" id="2447885"/>
    <lineage>
        <taxon>Bacteria</taxon>
        <taxon>Pseudomonadati</taxon>
        <taxon>Bacteroidota</taxon>
        <taxon>Bacteroidia</taxon>
        <taxon>Bacteroidales</taxon>
        <taxon>Bacteroidaceae</taxon>
        <taxon>Bacteroides</taxon>
    </lineage>
</organism>
<feature type="region of interest" description="Disordered" evidence="1">
    <location>
        <begin position="33"/>
        <end position="70"/>
    </location>
</feature>
<gene>
    <name evidence="2" type="ORF">KGMB02408_05280</name>
</gene>
<sequence>MSKLSIHKLRNKMSEESLKNNDVNMGTINENGLNEVSGTDQVNNEQSKGDISAADGQESQETLDEVPVGQNNQEKIKSKTLVTLLSFLIRKMPYKVHYLFSYREAIKHGLKIAFLIGNREVYSSQIDKLYNELSSSSGKKFSNPVIVVSLERALRSGLKAVDADGKEITLDAPDLWLYVAILDGQHRLMVCLEHLDVDLDLELIDYDGNLMSFIQILNSMDKNWNNEDRKKSNLATGKSTNQLYIESEIIQREFGVSPKYAEYLLTFKRDATKKKDLIAGKDSTPYNEENGKRGHQLYKSIAYKFGDDKNVKRVEFIDAIVHVHSQNGDSNNQTFTRDMTCFITMMDDTTRNKIITRLANKNYGELKSTLLSDFQTFCSSHKDDMEDLEKEQDMKISEWKSQKETVAAKNDIIKTLKKGTPNEILANRKKVATQNALKKTKQQTENK</sequence>